<evidence type="ECO:0000313" key="1">
    <source>
        <dbReference type="EMBL" id="JAD47420.1"/>
    </source>
</evidence>
<proteinExistence type="predicted"/>
<organism evidence="1">
    <name type="scientific">Arundo donax</name>
    <name type="common">Giant reed</name>
    <name type="synonym">Donax arundinaceus</name>
    <dbReference type="NCBI Taxonomy" id="35708"/>
    <lineage>
        <taxon>Eukaryota</taxon>
        <taxon>Viridiplantae</taxon>
        <taxon>Streptophyta</taxon>
        <taxon>Embryophyta</taxon>
        <taxon>Tracheophyta</taxon>
        <taxon>Spermatophyta</taxon>
        <taxon>Magnoliopsida</taxon>
        <taxon>Liliopsida</taxon>
        <taxon>Poales</taxon>
        <taxon>Poaceae</taxon>
        <taxon>PACMAD clade</taxon>
        <taxon>Arundinoideae</taxon>
        <taxon>Arundineae</taxon>
        <taxon>Arundo</taxon>
    </lineage>
</organism>
<reference evidence="1" key="2">
    <citation type="journal article" date="2015" name="Data Brief">
        <title>Shoot transcriptome of the giant reed, Arundo donax.</title>
        <authorList>
            <person name="Barrero R.A."/>
            <person name="Guerrero F.D."/>
            <person name="Moolhuijzen P."/>
            <person name="Goolsby J.A."/>
            <person name="Tidwell J."/>
            <person name="Bellgard S.E."/>
            <person name="Bellgard M.I."/>
        </authorList>
    </citation>
    <scope>NUCLEOTIDE SEQUENCE</scope>
    <source>
        <tissue evidence="1">Shoot tissue taken approximately 20 cm above the soil surface</tissue>
    </source>
</reference>
<dbReference type="EMBL" id="GBRH01250475">
    <property type="protein sequence ID" value="JAD47420.1"/>
    <property type="molecule type" value="Transcribed_RNA"/>
</dbReference>
<dbReference type="AlphaFoldDB" id="A0A0A9AEM7"/>
<protein>
    <submittedName>
        <fullName evidence="1">Uncharacterized protein</fullName>
    </submittedName>
</protein>
<accession>A0A0A9AEM7</accession>
<reference evidence="1" key="1">
    <citation type="submission" date="2014-09" db="EMBL/GenBank/DDBJ databases">
        <authorList>
            <person name="Magalhaes I.L.F."/>
            <person name="Oliveira U."/>
            <person name="Santos F.R."/>
            <person name="Vidigal T.H.D.A."/>
            <person name="Brescovit A.D."/>
            <person name="Santos A.J."/>
        </authorList>
    </citation>
    <scope>NUCLEOTIDE SEQUENCE</scope>
    <source>
        <tissue evidence="1">Shoot tissue taken approximately 20 cm above the soil surface</tissue>
    </source>
</reference>
<sequence length="16" mass="1861">MLPGITRLVLRFTSRT</sequence>
<name>A0A0A9AEM7_ARUDO</name>